<evidence type="ECO:0000259" key="7">
    <source>
        <dbReference type="Pfam" id="PF01232"/>
    </source>
</evidence>
<feature type="domain" description="Mannitol dehydrogenase N-terminal" evidence="7">
    <location>
        <begin position="15"/>
        <end position="254"/>
    </location>
</feature>
<keyword evidence="5" id="KW-0520">NAD</keyword>
<dbReference type="InterPro" id="IPR050988">
    <property type="entry name" value="Mannitol_DH/Oxidoreductase"/>
</dbReference>
<dbReference type="Gene3D" id="1.10.1040.10">
    <property type="entry name" value="N-(1-d-carboxylethyl)-l-norvaline Dehydrogenase, domain 2"/>
    <property type="match status" value="1"/>
</dbReference>
<dbReference type="InterPro" id="IPR036291">
    <property type="entry name" value="NAD(P)-bd_dom_sf"/>
</dbReference>
<evidence type="ECO:0000313" key="9">
    <source>
        <dbReference type="EMBL" id="NEE02347.1"/>
    </source>
</evidence>
<accession>A0A6L9SB15</accession>
<dbReference type="EC" id="1.1.1.17" evidence="2"/>
<evidence type="ECO:0000256" key="1">
    <source>
        <dbReference type="ARBA" id="ARBA00006541"/>
    </source>
</evidence>
<dbReference type="SUPFAM" id="SSF48179">
    <property type="entry name" value="6-phosphogluconate dehydrogenase C-terminal domain-like"/>
    <property type="match status" value="1"/>
</dbReference>
<comment type="caution">
    <text evidence="9">The sequence shown here is derived from an EMBL/GenBank/DDBJ whole genome shotgun (WGS) entry which is preliminary data.</text>
</comment>
<dbReference type="PROSITE" id="PS00974">
    <property type="entry name" value="MANNITOL_DHGENASE"/>
    <property type="match status" value="1"/>
</dbReference>
<dbReference type="Pfam" id="PF08125">
    <property type="entry name" value="Mannitol_dh_C"/>
    <property type="match status" value="1"/>
</dbReference>
<evidence type="ECO:0000256" key="5">
    <source>
        <dbReference type="ARBA" id="ARBA00023027"/>
    </source>
</evidence>
<dbReference type="PANTHER" id="PTHR43362">
    <property type="entry name" value="MANNITOL DEHYDROGENASE DSF1-RELATED"/>
    <property type="match status" value="1"/>
</dbReference>
<dbReference type="AlphaFoldDB" id="A0A6L9SB15"/>
<sequence>MSGGGIRGDVRPVRLAHLGLGAFFRAHQAWYTAHAPDAEAWGIAAFTGRRPDLAVALNAQDCRYTLIERHADGDRAEIVSSIAAAYAGTDLEAWRTTIASPEVGAITLTVTEAAYPAVPERDDALLADVRRWPEGAPSTVTGRILAGLHARRAADAGPLALVSCDNLPDNGAVLRHAVRWAAGEVDSGLAGWIERHVSFVSTVVDRITPASTDEDRAAAKELTCWADASPVVTEPFSEWILSGDFPAGRPGWDGAGARFVDDVEPFVRRKLWLLNGAHSLLAYAAATRGHETVADAVHDEVCVGWMGEWWDAAQRHLGLDAADVLEYRNALRYRFANPRIRHRLAQIGMDGSQKLPVRVLPVLRADLAAGHSPVGAARPIAAWIRHLRGETFEVRDPAAATFTAAASGPPRDAVRAVVSLLDEDLAEQRDLVRLIEGLVRDLG</sequence>
<evidence type="ECO:0000256" key="6">
    <source>
        <dbReference type="ARBA" id="ARBA00048615"/>
    </source>
</evidence>
<dbReference type="Gene3D" id="3.40.50.720">
    <property type="entry name" value="NAD(P)-binding Rossmann-like Domain"/>
    <property type="match status" value="1"/>
</dbReference>
<dbReference type="GO" id="GO:0008926">
    <property type="term" value="F:mannitol-1-phosphate 5-dehydrogenase activity"/>
    <property type="evidence" value="ECO:0007669"/>
    <property type="project" value="UniProtKB-EC"/>
</dbReference>
<dbReference type="InterPro" id="IPR008927">
    <property type="entry name" value="6-PGluconate_DH-like_C_sf"/>
</dbReference>
<evidence type="ECO:0000256" key="4">
    <source>
        <dbReference type="ARBA" id="ARBA00023002"/>
    </source>
</evidence>
<name>A0A6L9SB15_9ACTN</name>
<dbReference type="Pfam" id="PF01232">
    <property type="entry name" value="Mannitol_dh"/>
    <property type="match status" value="1"/>
</dbReference>
<dbReference type="InterPro" id="IPR013118">
    <property type="entry name" value="Mannitol_DH_C"/>
</dbReference>
<dbReference type="InterPro" id="IPR000669">
    <property type="entry name" value="Mannitol_DH"/>
</dbReference>
<feature type="domain" description="Mannitol dehydrogenase C-terminal" evidence="8">
    <location>
        <begin position="262"/>
        <end position="435"/>
    </location>
</feature>
<keyword evidence="4" id="KW-0560">Oxidoreductase</keyword>
<reference evidence="9 10" key="1">
    <citation type="submission" date="2020-02" db="EMBL/GenBank/DDBJ databases">
        <authorList>
            <person name="Li X.-J."/>
            <person name="Han X.-M."/>
        </authorList>
    </citation>
    <scope>NUCLEOTIDE SEQUENCE [LARGE SCALE GENOMIC DNA]</scope>
    <source>
        <strain evidence="9 10">CCTCC AB 2017055</strain>
    </source>
</reference>
<organism evidence="9 10">
    <name type="scientific">Phytoactinopolyspora halotolerans</name>
    <dbReference type="NCBI Taxonomy" id="1981512"/>
    <lineage>
        <taxon>Bacteria</taxon>
        <taxon>Bacillati</taxon>
        <taxon>Actinomycetota</taxon>
        <taxon>Actinomycetes</taxon>
        <taxon>Jiangellales</taxon>
        <taxon>Jiangellaceae</taxon>
        <taxon>Phytoactinopolyspora</taxon>
    </lineage>
</organism>
<dbReference type="GO" id="GO:0019594">
    <property type="term" value="P:mannitol metabolic process"/>
    <property type="evidence" value="ECO:0007669"/>
    <property type="project" value="InterPro"/>
</dbReference>
<evidence type="ECO:0000256" key="2">
    <source>
        <dbReference type="ARBA" id="ARBA00012939"/>
    </source>
</evidence>
<gene>
    <name evidence="9" type="ORF">G1H10_19420</name>
</gene>
<evidence type="ECO:0000256" key="3">
    <source>
        <dbReference type="ARBA" id="ARBA00016219"/>
    </source>
</evidence>
<dbReference type="InterPro" id="IPR013131">
    <property type="entry name" value="Mannitol_DH_N"/>
</dbReference>
<dbReference type="InterPro" id="IPR013328">
    <property type="entry name" value="6PGD_dom2"/>
</dbReference>
<dbReference type="Proteomes" id="UP000475214">
    <property type="component" value="Unassembled WGS sequence"/>
</dbReference>
<protein>
    <recommendedName>
        <fullName evidence="3">Mannitol-1-phosphate 5-dehydrogenase</fullName>
        <ecNumber evidence="2">1.1.1.17</ecNumber>
    </recommendedName>
</protein>
<dbReference type="PRINTS" id="PR00084">
    <property type="entry name" value="MTLDHDRGNASE"/>
</dbReference>
<keyword evidence="10" id="KW-1185">Reference proteome</keyword>
<comment type="catalytic activity">
    <reaction evidence="6">
        <text>D-mannitol 1-phosphate + NAD(+) = beta-D-fructose 6-phosphate + NADH + H(+)</text>
        <dbReference type="Rhea" id="RHEA:19661"/>
        <dbReference type="ChEBI" id="CHEBI:15378"/>
        <dbReference type="ChEBI" id="CHEBI:57540"/>
        <dbReference type="ChEBI" id="CHEBI:57634"/>
        <dbReference type="ChEBI" id="CHEBI:57945"/>
        <dbReference type="ChEBI" id="CHEBI:61381"/>
        <dbReference type="EC" id="1.1.1.17"/>
    </reaction>
</comment>
<proteinExistence type="inferred from homology"/>
<dbReference type="SUPFAM" id="SSF51735">
    <property type="entry name" value="NAD(P)-binding Rossmann-fold domains"/>
    <property type="match status" value="1"/>
</dbReference>
<evidence type="ECO:0000259" key="8">
    <source>
        <dbReference type="Pfam" id="PF08125"/>
    </source>
</evidence>
<dbReference type="InterPro" id="IPR023027">
    <property type="entry name" value="Mannitol_DH_CS"/>
</dbReference>
<dbReference type="EMBL" id="JAAGOA010000014">
    <property type="protein sequence ID" value="NEE02347.1"/>
    <property type="molecule type" value="Genomic_DNA"/>
</dbReference>
<dbReference type="PANTHER" id="PTHR43362:SF1">
    <property type="entry name" value="MANNITOL DEHYDROGENASE 2-RELATED"/>
    <property type="match status" value="1"/>
</dbReference>
<comment type="similarity">
    <text evidence="1">Belongs to the mannitol dehydrogenase family.</text>
</comment>
<evidence type="ECO:0000313" key="10">
    <source>
        <dbReference type="Proteomes" id="UP000475214"/>
    </source>
</evidence>